<accession>A0A1A8ZC42</accession>
<evidence type="ECO:0000256" key="1">
    <source>
        <dbReference type="SAM" id="MobiDB-lite"/>
    </source>
</evidence>
<evidence type="ECO:0000313" key="2">
    <source>
        <dbReference type="EMBL" id="SBT41399.1"/>
    </source>
</evidence>
<feature type="compositionally biased region" description="Basic and acidic residues" evidence="1">
    <location>
        <begin position="11"/>
        <end position="75"/>
    </location>
</feature>
<proteinExistence type="predicted"/>
<dbReference type="EMBL" id="FLRE01000157">
    <property type="protein sequence ID" value="SBT41399.1"/>
    <property type="molecule type" value="Genomic_DNA"/>
</dbReference>
<dbReference type="AlphaFoldDB" id="A0A1A8ZC42"/>
<dbReference type="Proteomes" id="UP000078550">
    <property type="component" value="Unassembled WGS sequence"/>
</dbReference>
<name>A0A1A8ZC42_PLAOA</name>
<evidence type="ECO:0000313" key="3">
    <source>
        <dbReference type="Proteomes" id="UP000078550"/>
    </source>
</evidence>
<reference evidence="3" key="1">
    <citation type="submission" date="2016-05" db="EMBL/GenBank/DDBJ databases">
        <authorList>
            <person name="Naeem Raeece"/>
        </authorList>
    </citation>
    <scope>NUCLEOTIDE SEQUENCE [LARGE SCALE GENOMIC DNA]</scope>
</reference>
<gene>
    <name evidence="2" type="ORF">POVWA2_041760</name>
</gene>
<sequence>MHKTSTFSVGETHRELGKLLRRQESVQGGKEEDKGKEGDKGKEEDKDKGKGEGKGKDEGKGKGEGDGADREKLRT</sequence>
<protein>
    <submittedName>
        <fullName evidence="2">Uncharacterized protein</fullName>
    </submittedName>
</protein>
<organism evidence="2 3">
    <name type="scientific">Plasmodium ovale wallikeri</name>
    <dbReference type="NCBI Taxonomy" id="864142"/>
    <lineage>
        <taxon>Eukaryota</taxon>
        <taxon>Sar</taxon>
        <taxon>Alveolata</taxon>
        <taxon>Apicomplexa</taxon>
        <taxon>Aconoidasida</taxon>
        <taxon>Haemosporida</taxon>
        <taxon>Plasmodiidae</taxon>
        <taxon>Plasmodium</taxon>
        <taxon>Plasmodium (Plasmodium)</taxon>
    </lineage>
</organism>
<feature type="region of interest" description="Disordered" evidence="1">
    <location>
        <begin position="1"/>
        <end position="75"/>
    </location>
</feature>